<evidence type="ECO:0000313" key="21">
    <source>
        <dbReference type="EMBL" id="WZJ22580.1"/>
    </source>
</evidence>
<protein>
    <recommendedName>
        <fullName evidence="3">histidine kinase</fullName>
        <ecNumber evidence="3">2.7.13.3</ecNumber>
    </recommendedName>
</protein>
<dbReference type="SMART" id="SM00387">
    <property type="entry name" value="HATPase_c"/>
    <property type="match status" value="1"/>
</dbReference>
<feature type="modified residue" description="4-aspartylphosphate" evidence="15">
    <location>
        <position position="580"/>
    </location>
</feature>
<dbReference type="SMART" id="SM00304">
    <property type="entry name" value="HAMP"/>
    <property type="match status" value="1"/>
</dbReference>
<keyword evidence="10 21" id="KW-0067">ATP-binding</keyword>
<evidence type="ECO:0000256" key="16">
    <source>
        <dbReference type="SAM" id="Phobius"/>
    </source>
</evidence>
<dbReference type="InterPro" id="IPR036890">
    <property type="entry name" value="HATPase_C_sf"/>
</dbReference>
<feature type="transmembrane region" description="Helical" evidence="16">
    <location>
        <begin position="155"/>
        <end position="174"/>
    </location>
</feature>
<comment type="catalytic activity">
    <reaction evidence="1">
        <text>ATP + protein L-histidine = ADP + protein N-phospho-L-histidine.</text>
        <dbReference type="EC" id="2.7.13.3"/>
    </reaction>
</comment>
<dbReference type="Gene3D" id="6.10.340.10">
    <property type="match status" value="1"/>
</dbReference>
<dbReference type="Gene3D" id="3.40.50.2300">
    <property type="match status" value="1"/>
</dbReference>
<evidence type="ECO:0000256" key="8">
    <source>
        <dbReference type="ARBA" id="ARBA00022741"/>
    </source>
</evidence>
<evidence type="ECO:0000256" key="7">
    <source>
        <dbReference type="ARBA" id="ARBA00022692"/>
    </source>
</evidence>
<dbReference type="Gene3D" id="3.30.565.10">
    <property type="entry name" value="Histidine kinase-like ATPase, C-terminal domain"/>
    <property type="match status" value="1"/>
</dbReference>
<feature type="transmembrane region" description="Helical" evidence="16">
    <location>
        <begin position="20"/>
        <end position="42"/>
    </location>
</feature>
<keyword evidence="8" id="KW-0547">Nucleotide-binding</keyword>
<keyword evidence="4" id="KW-1003">Cell membrane</keyword>
<dbReference type="SUPFAM" id="SSF52172">
    <property type="entry name" value="CheY-like"/>
    <property type="match status" value="1"/>
</dbReference>
<keyword evidence="11 16" id="KW-1133">Transmembrane helix</keyword>
<dbReference type="GO" id="GO:0005524">
    <property type="term" value="F:ATP binding"/>
    <property type="evidence" value="ECO:0007669"/>
    <property type="project" value="UniProtKB-KW"/>
</dbReference>
<keyword evidence="9" id="KW-0418">Kinase</keyword>
<keyword evidence="6" id="KW-0808">Transferase</keyword>
<dbReference type="InterPro" id="IPR005467">
    <property type="entry name" value="His_kinase_dom"/>
</dbReference>
<dbReference type="Proteomes" id="UP001479520">
    <property type="component" value="Chromosome"/>
</dbReference>
<dbReference type="CDD" id="cd17546">
    <property type="entry name" value="REC_hyHK_CKI1_RcsC-like"/>
    <property type="match status" value="1"/>
</dbReference>
<evidence type="ECO:0000256" key="11">
    <source>
        <dbReference type="ARBA" id="ARBA00022989"/>
    </source>
</evidence>
<feature type="domain" description="HAMP" evidence="19">
    <location>
        <begin position="182"/>
        <end position="234"/>
    </location>
</feature>
<dbReference type="SMART" id="SM00448">
    <property type="entry name" value="REC"/>
    <property type="match status" value="1"/>
</dbReference>
<feature type="modified residue" description="Phosphohistidine" evidence="14">
    <location>
        <position position="728"/>
    </location>
</feature>
<evidence type="ECO:0000259" key="19">
    <source>
        <dbReference type="PROSITE" id="PS50885"/>
    </source>
</evidence>
<organism evidence="21 22">
    <name type="scientific">Azonexus hydrophilus</name>
    <dbReference type="NCBI Taxonomy" id="418702"/>
    <lineage>
        <taxon>Bacteria</taxon>
        <taxon>Pseudomonadati</taxon>
        <taxon>Pseudomonadota</taxon>
        <taxon>Betaproteobacteria</taxon>
        <taxon>Rhodocyclales</taxon>
        <taxon>Azonexaceae</taxon>
        <taxon>Azonexus</taxon>
    </lineage>
</organism>
<evidence type="ECO:0000256" key="9">
    <source>
        <dbReference type="ARBA" id="ARBA00022777"/>
    </source>
</evidence>
<dbReference type="Pfam" id="PF02518">
    <property type="entry name" value="HATPase_c"/>
    <property type="match status" value="1"/>
</dbReference>
<evidence type="ECO:0000259" key="18">
    <source>
        <dbReference type="PROSITE" id="PS50110"/>
    </source>
</evidence>
<dbReference type="SUPFAM" id="SSF47226">
    <property type="entry name" value="Histidine-containing phosphotransfer domain, HPT domain"/>
    <property type="match status" value="1"/>
</dbReference>
<evidence type="ECO:0000256" key="2">
    <source>
        <dbReference type="ARBA" id="ARBA00004651"/>
    </source>
</evidence>
<keyword evidence="7 16" id="KW-0812">Transmembrane</keyword>
<dbReference type="InterPro" id="IPR003594">
    <property type="entry name" value="HATPase_dom"/>
</dbReference>
<dbReference type="CDD" id="cd06225">
    <property type="entry name" value="HAMP"/>
    <property type="match status" value="1"/>
</dbReference>
<dbReference type="EC" id="2.7.13.3" evidence="3"/>
<dbReference type="SUPFAM" id="SSF55874">
    <property type="entry name" value="ATPase domain of HSP90 chaperone/DNA topoisomerase II/histidine kinase"/>
    <property type="match status" value="1"/>
</dbReference>
<accession>A0ABZ2XJ39</accession>
<dbReference type="Pfam" id="PF00672">
    <property type="entry name" value="HAMP"/>
    <property type="match status" value="1"/>
</dbReference>
<keyword evidence="22" id="KW-1185">Reference proteome</keyword>
<dbReference type="InterPro" id="IPR003661">
    <property type="entry name" value="HisK_dim/P_dom"/>
</dbReference>
<keyword evidence="12" id="KW-0902">Two-component regulatory system</keyword>
<dbReference type="SMART" id="SM00388">
    <property type="entry name" value="HisKA"/>
    <property type="match status" value="1"/>
</dbReference>
<dbReference type="InterPro" id="IPR036097">
    <property type="entry name" value="HisK_dim/P_sf"/>
</dbReference>
<evidence type="ECO:0000259" key="20">
    <source>
        <dbReference type="PROSITE" id="PS50894"/>
    </source>
</evidence>
<evidence type="ECO:0000256" key="3">
    <source>
        <dbReference type="ARBA" id="ARBA00012438"/>
    </source>
</evidence>
<dbReference type="Pfam" id="PF00512">
    <property type="entry name" value="HisKA"/>
    <property type="match status" value="1"/>
</dbReference>
<dbReference type="PROSITE" id="PS50110">
    <property type="entry name" value="RESPONSE_REGULATORY"/>
    <property type="match status" value="1"/>
</dbReference>
<evidence type="ECO:0000256" key="4">
    <source>
        <dbReference type="ARBA" id="ARBA00022475"/>
    </source>
</evidence>
<evidence type="ECO:0000256" key="13">
    <source>
        <dbReference type="ARBA" id="ARBA00023136"/>
    </source>
</evidence>
<evidence type="ECO:0000256" key="5">
    <source>
        <dbReference type="ARBA" id="ARBA00022553"/>
    </source>
</evidence>
<reference evidence="21 22" key="1">
    <citation type="submission" date="2024-04" db="EMBL/GenBank/DDBJ databases">
        <title>Dissimilatory iodate-reducing microorganisms contribute to the enrichment of iodine in groundwater.</title>
        <authorList>
            <person name="Jiang Z."/>
        </authorList>
    </citation>
    <scope>NUCLEOTIDE SEQUENCE [LARGE SCALE GENOMIC DNA]</scope>
    <source>
        <strain evidence="21 22">NCP973</strain>
    </source>
</reference>
<evidence type="ECO:0000259" key="17">
    <source>
        <dbReference type="PROSITE" id="PS50109"/>
    </source>
</evidence>
<evidence type="ECO:0000256" key="6">
    <source>
        <dbReference type="ARBA" id="ARBA00022679"/>
    </source>
</evidence>
<feature type="domain" description="HPt" evidence="20">
    <location>
        <begin position="689"/>
        <end position="789"/>
    </location>
</feature>
<evidence type="ECO:0000256" key="10">
    <source>
        <dbReference type="ARBA" id="ARBA00022840"/>
    </source>
</evidence>
<name>A0ABZ2XJ39_9RHOO</name>
<dbReference type="InterPro" id="IPR001789">
    <property type="entry name" value="Sig_transdc_resp-reg_receiver"/>
</dbReference>
<dbReference type="PANTHER" id="PTHR45339">
    <property type="entry name" value="HYBRID SIGNAL TRANSDUCTION HISTIDINE KINASE J"/>
    <property type="match status" value="1"/>
</dbReference>
<dbReference type="RefSeq" id="WP_281984791.1">
    <property type="nucleotide sequence ID" value="NZ_CALFBA010000130.1"/>
</dbReference>
<dbReference type="SUPFAM" id="SSF47384">
    <property type="entry name" value="Homodimeric domain of signal transducing histidine kinase"/>
    <property type="match status" value="1"/>
</dbReference>
<dbReference type="PANTHER" id="PTHR45339:SF1">
    <property type="entry name" value="HYBRID SIGNAL TRANSDUCTION HISTIDINE KINASE J"/>
    <property type="match status" value="1"/>
</dbReference>
<dbReference type="PROSITE" id="PS50109">
    <property type="entry name" value="HIS_KIN"/>
    <property type="match status" value="1"/>
</dbReference>
<dbReference type="InterPro" id="IPR011006">
    <property type="entry name" value="CheY-like_superfamily"/>
</dbReference>
<keyword evidence="13 16" id="KW-0472">Membrane</keyword>
<dbReference type="InterPro" id="IPR004358">
    <property type="entry name" value="Sig_transdc_His_kin-like_C"/>
</dbReference>
<dbReference type="CDD" id="cd16922">
    <property type="entry name" value="HATPase_EvgS-ArcB-TorS-like"/>
    <property type="match status" value="1"/>
</dbReference>
<dbReference type="InterPro" id="IPR008207">
    <property type="entry name" value="Sig_transdc_His_kin_Hpt_dom"/>
</dbReference>
<gene>
    <name evidence="21" type="ORF">AADV58_05375</name>
</gene>
<evidence type="ECO:0000256" key="12">
    <source>
        <dbReference type="ARBA" id="ARBA00023012"/>
    </source>
</evidence>
<evidence type="ECO:0000256" key="1">
    <source>
        <dbReference type="ARBA" id="ARBA00000085"/>
    </source>
</evidence>
<evidence type="ECO:0000256" key="15">
    <source>
        <dbReference type="PROSITE-ProRule" id="PRU00169"/>
    </source>
</evidence>
<dbReference type="PROSITE" id="PS50885">
    <property type="entry name" value="HAMP"/>
    <property type="match status" value="1"/>
</dbReference>
<keyword evidence="5 15" id="KW-0597">Phosphoprotein</keyword>
<dbReference type="Pfam" id="PF01627">
    <property type="entry name" value="Hpt"/>
    <property type="match status" value="1"/>
</dbReference>
<evidence type="ECO:0000256" key="14">
    <source>
        <dbReference type="PROSITE-ProRule" id="PRU00110"/>
    </source>
</evidence>
<sequence length="789" mass="87263">MTTQFEPAPLGRYLARVNLQVLLPAFLVLSVIILLTAGGMDLRDRIEEGRARTALLEEMLTNSLLVEDPVRVSVFRKMLSSLPDLRSLTLYRDDQSIKFEYLRPDGYAVPGWKPPVFEEGYRLQPGSIDFLVGGKVAGKGWMLVSFDLGRLHRQMLGYALLILIEFALALWVILRLQHRQVERAMRPLGMLNENMAEISLGRLDTRAAHSDIAEFERLSEGFNQMVEQIRERDHWLASHLGNLEQIVEQRTRELRQAKEVAEAGSLAKSEFLATMSHEIRTPMNGVLGMTELLLNTGLTPTQRQFVEAVDRSGRHLLAIINDVLDFSKIESGHFELEEEDFDLVCLLNESVELFSQPAHKKGLALLIEVQGGQSLHLRGDALRLRQVVANLLNNAVKFTDQGEIVLGLTLQPSEPGKQCLELRVRDTGVGIPAEARERIFEHFAQADGSTSRRFGGTGLGLAICRRLVDMMGGEITVDSVLGVGTCFTVSLCLPVVERAASDDLADSGGVTSRRVELPMDTDSASPILRGRVLLAEDNESNQIVARTHLERLGLQVVVVNDGQQAIDLLAREPFDLVLMDCQMPVVDGFSACAELRRREARDDLPHLPVVALTANAMRDDRARCLAAGMDDYLAKPYRGEEILTVLERWLPRERRKPTAVPTVVQAVSGNAALDPGVFEQLRTLAPSGANALIRQLIEAYLRGVESLWGDYEGALSAGDALAMARACHAMKSSSYNVGALRFAGLCREIEALCQEGKQEEVMALHPGFVAEQLAVRMALDEMLEKGLSS</sequence>
<evidence type="ECO:0000313" key="22">
    <source>
        <dbReference type="Proteomes" id="UP001479520"/>
    </source>
</evidence>
<dbReference type="Gene3D" id="1.10.287.130">
    <property type="match status" value="1"/>
</dbReference>
<dbReference type="EMBL" id="CP151406">
    <property type="protein sequence ID" value="WZJ22580.1"/>
    <property type="molecule type" value="Genomic_DNA"/>
</dbReference>
<comment type="subcellular location">
    <subcellularLocation>
        <location evidence="2">Cell membrane</location>
        <topology evidence="2">Multi-pass membrane protein</topology>
    </subcellularLocation>
</comment>
<dbReference type="Pfam" id="PF00072">
    <property type="entry name" value="Response_reg"/>
    <property type="match status" value="1"/>
</dbReference>
<dbReference type="InterPro" id="IPR036641">
    <property type="entry name" value="HPT_dom_sf"/>
</dbReference>
<feature type="domain" description="Histidine kinase" evidence="17">
    <location>
        <begin position="274"/>
        <end position="495"/>
    </location>
</feature>
<feature type="domain" description="Response regulatory" evidence="18">
    <location>
        <begin position="531"/>
        <end position="650"/>
    </location>
</feature>
<dbReference type="CDD" id="cd00082">
    <property type="entry name" value="HisKA"/>
    <property type="match status" value="1"/>
</dbReference>
<dbReference type="InterPro" id="IPR003660">
    <property type="entry name" value="HAMP_dom"/>
</dbReference>
<dbReference type="PRINTS" id="PR00344">
    <property type="entry name" value="BCTRLSENSOR"/>
</dbReference>
<proteinExistence type="predicted"/>
<dbReference type="Gene3D" id="1.20.120.160">
    <property type="entry name" value="HPT domain"/>
    <property type="match status" value="1"/>
</dbReference>
<dbReference type="PROSITE" id="PS50894">
    <property type="entry name" value="HPT"/>
    <property type="match status" value="1"/>
</dbReference>